<dbReference type="Proteomes" id="UP001614216">
    <property type="component" value="Unassembled WGS sequence"/>
</dbReference>
<evidence type="ECO:0000259" key="1">
    <source>
        <dbReference type="Pfam" id="PF09967"/>
    </source>
</evidence>
<sequence>MERNERRMLMSKLTAARTHIQVEYPFYGSLLMHVRFAFADCGTAGTDMKRIIWDPAWLAKRTNEEVQFVLLHEVLHNALQHCLRSNGYDNLVYNIAADIVVNSNILKAMGEKEFLVDGQPVMHFTPGGEEGFQYSAEEIYHMLMDKYAGKDGRSDPLQLHETLIAVYGENIGQIDDHNFWAYIPGLEDGSGDAGELERAKWKNYVTKAAKDASYEYGTPHAIRELLEINLDYRSKTNWRRILEDFIKLCADGYDYTFSPSDRRFQNLDFLLPSFHVVDEETIEKLWFLVDTSGSIDDQTLTVIYQEIQAALEQFTHFSGMISSFDVDVTKPVEFDELTGIRDVKFTGGGGTSFRVIFDHMREHMAQELPGGIIILTDGFAEYPDKKAAMGVPVLWVIVGSEKEVPWGKSIHLEAG</sequence>
<dbReference type="RefSeq" id="WP_396570468.1">
    <property type="nucleotide sequence ID" value="NZ_JBITRD010000016.1"/>
</dbReference>
<evidence type="ECO:0000313" key="4">
    <source>
        <dbReference type="Proteomes" id="UP001614216"/>
    </source>
</evidence>
<protein>
    <submittedName>
        <fullName evidence="3">VWA-like domain-containing protein</fullName>
    </submittedName>
</protein>
<dbReference type="Pfam" id="PF09967">
    <property type="entry name" value="DUF2201"/>
    <property type="match status" value="1"/>
</dbReference>
<dbReference type="SUPFAM" id="SSF53300">
    <property type="entry name" value="vWA-like"/>
    <property type="match status" value="1"/>
</dbReference>
<dbReference type="InterPro" id="IPR018698">
    <property type="entry name" value="VWA-like_dom"/>
</dbReference>
<reference evidence="3 4" key="1">
    <citation type="submission" date="2024-08" db="EMBL/GenBank/DDBJ databases">
        <authorList>
            <person name="Vancuren S.J."/>
            <person name="Allen-Vercoe E."/>
        </authorList>
    </citation>
    <scope>NUCLEOTIDE SEQUENCE [LARGE SCALE GENOMIC DNA]</scope>
    <source>
        <strain evidence="3 4">16-6-I_42_FAA</strain>
    </source>
</reference>
<keyword evidence="4" id="KW-1185">Reference proteome</keyword>
<dbReference type="InterPro" id="IPR036465">
    <property type="entry name" value="vWFA_dom_sf"/>
</dbReference>
<evidence type="ECO:0000259" key="2">
    <source>
        <dbReference type="Pfam" id="PF13203"/>
    </source>
</evidence>
<evidence type="ECO:0000313" key="3">
    <source>
        <dbReference type="EMBL" id="MFI7846628.1"/>
    </source>
</evidence>
<dbReference type="InterPro" id="IPR025154">
    <property type="entry name" value="Put_metallopeptidase_dom"/>
</dbReference>
<dbReference type="Pfam" id="PF13203">
    <property type="entry name" value="DUF2201_N"/>
    <property type="match status" value="1"/>
</dbReference>
<dbReference type="CDD" id="cd00198">
    <property type="entry name" value="vWFA"/>
    <property type="match status" value="1"/>
</dbReference>
<feature type="domain" description="Putative metallopeptidase" evidence="2">
    <location>
        <begin position="11"/>
        <end position="264"/>
    </location>
</feature>
<proteinExistence type="predicted"/>
<name>A0ABW8B3J3_9FIRM</name>
<organism evidence="3 4">
    <name type="scientific">Dorea amylophila</name>
    <dbReference type="NCBI Taxonomy" id="2981789"/>
    <lineage>
        <taxon>Bacteria</taxon>
        <taxon>Bacillati</taxon>
        <taxon>Bacillota</taxon>
        <taxon>Clostridia</taxon>
        <taxon>Lachnospirales</taxon>
        <taxon>Lachnospiraceae</taxon>
        <taxon>Dorea</taxon>
    </lineage>
</organism>
<feature type="domain" description="VWA-like" evidence="1">
    <location>
        <begin position="287"/>
        <end position="413"/>
    </location>
</feature>
<accession>A0ABW8B3J3</accession>
<dbReference type="PANTHER" id="PTHR38730:SF1">
    <property type="entry name" value="SLL7028 PROTEIN"/>
    <property type="match status" value="1"/>
</dbReference>
<comment type="caution">
    <text evidence="3">The sequence shown here is derived from an EMBL/GenBank/DDBJ whole genome shotgun (WGS) entry which is preliminary data.</text>
</comment>
<dbReference type="EMBL" id="JBITRD010000016">
    <property type="protein sequence ID" value="MFI7846628.1"/>
    <property type="molecule type" value="Genomic_DNA"/>
</dbReference>
<dbReference type="PANTHER" id="PTHR38730">
    <property type="entry name" value="SLL7028 PROTEIN"/>
    <property type="match status" value="1"/>
</dbReference>
<gene>
    <name evidence="3" type="ORF">ACIF0M_14110</name>
</gene>
<dbReference type="Gene3D" id="3.40.50.410">
    <property type="entry name" value="von Willebrand factor, type A domain"/>
    <property type="match status" value="1"/>
</dbReference>